<gene>
    <name evidence="1" type="ORF">DRW42_02765</name>
</gene>
<comment type="caution">
    <text evidence="1">The sequence shown here is derived from an EMBL/GenBank/DDBJ whole genome shotgun (WGS) entry which is preliminary data.</text>
</comment>
<sequence length="156" mass="17011">MKISFTVGIFSFIILLIVSCKPPVSDRINKEASKISISKLPENPLELTPLAVSLQPEAQTMATLYGNSTAAKRLKDGADYAAGSVLYLVTWKGKADPDWFGAKIPDRVITVERIFIGQNGKKNYAFFKGPAHNTGLEMKKDDRESAILSIPVAISP</sequence>
<name>A0A366LDQ1_9SPHI</name>
<dbReference type="PROSITE" id="PS51257">
    <property type="entry name" value="PROKAR_LIPOPROTEIN"/>
    <property type="match status" value="1"/>
</dbReference>
<protein>
    <recommendedName>
        <fullName evidence="3">Cytochrome P460 domain-containing protein</fullName>
    </recommendedName>
</protein>
<evidence type="ECO:0000313" key="2">
    <source>
        <dbReference type="Proteomes" id="UP000252081"/>
    </source>
</evidence>
<evidence type="ECO:0008006" key="3">
    <source>
        <dbReference type="Google" id="ProtNLM"/>
    </source>
</evidence>
<dbReference type="RefSeq" id="WP_113947318.1">
    <property type="nucleotide sequence ID" value="NZ_QNQU01000002.1"/>
</dbReference>
<reference evidence="1 2" key="1">
    <citation type="submission" date="2018-07" db="EMBL/GenBank/DDBJ databases">
        <title>A draft genome of a endophytic bacteria, a new species of Pedobacter.</title>
        <authorList>
            <person name="Zhang Z.D."/>
            <person name="Chen Z.J."/>
        </authorList>
    </citation>
    <scope>NUCLEOTIDE SEQUENCE [LARGE SCALE GENOMIC DNA]</scope>
    <source>
        <strain evidence="1 2">RS10</strain>
    </source>
</reference>
<dbReference type="EMBL" id="QNQU01000002">
    <property type="protein sequence ID" value="RBQ11404.1"/>
    <property type="molecule type" value="Genomic_DNA"/>
</dbReference>
<evidence type="ECO:0000313" key="1">
    <source>
        <dbReference type="EMBL" id="RBQ11404.1"/>
    </source>
</evidence>
<accession>A0A366LDQ1</accession>
<dbReference type="Proteomes" id="UP000252081">
    <property type="component" value="Unassembled WGS sequence"/>
</dbReference>
<keyword evidence="2" id="KW-1185">Reference proteome</keyword>
<dbReference type="AlphaFoldDB" id="A0A366LDQ1"/>
<organism evidence="1 2">
    <name type="scientific">Pedobacter miscanthi</name>
    <dbReference type="NCBI Taxonomy" id="2259170"/>
    <lineage>
        <taxon>Bacteria</taxon>
        <taxon>Pseudomonadati</taxon>
        <taxon>Bacteroidota</taxon>
        <taxon>Sphingobacteriia</taxon>
        <taxon>Sphingobacteriales</taxon>
        <taxon>Sphingobacteriaceae</taxon>
        <taxon>Pedobacter</taxon>
    </lineage>
</organism>
<dbReference type="OrthoDB" id="674757at2"/>
<proteinExistence type="predicted"/>